<organism evidence="1">
    <name type="scientific">Streptomyces sp. R39</name>
    <dbReference type="NCBI Taxonomy" id="3238631"/>
    <lineage>
        <taxon>Bacteria</taxon>
        <taxon>Bacillati</taxon>
        <taxon>Actinomycetota</taxon>
        <taxon>Actinomycetes</taxon>
        <taxon>Kitasatosporales</taxon>
        <taxon>Streptomycetaceae</taxon>
        <taxon>Streptomyces</taxon>
    </lineage>
</organism>
<dbReference type="InterPro" id="IPR036188">
    <property type="entry name" value="FAD/NAD-bd_sf"/>
</dbReference>
<dbReference type="SUPFAM" id="SSF51905">
    <property type="entry name" value="FAD/NAD(P)-binding domain"/>
    <property type="match status" value="1"/>
</dbReference>
<dbReference type="EMBL" id="CP163441">
    <property type="protein sequence ID" value="XDQ47240.1"/>
    <property type="molecule type" value="Genomic_DNA"/>
</dbReference>
<evidence type="ECO:0000313" key="1">
    <source>
        <dbReference type="EMBL" id="XDQ47240.1"/>
    </source>
</evidence>
<evidence type="ECO:0008006" key="2">
    <source>
        <dbReference type="Google" id="ProtNLM"/>
    </source>
</evidence>
<dbReference type="AlphaFoldDB" id="A0AB39R0K6"/>
<proteinExistence type="predicted"/>
<sequence length="135" mass="14573">MADPWGNRHEFVWGQRRHPGVFWPGRRISGFVSDDFGLGYIVLGHIVLSLLAARPNVALLDETPVTGLRVAGSGPRARVIGVTARQNGTALAVSARTTVLATDGFAGNRALMREFCAELGDPFHGGFYQLAVNRT</sequence>
<gene>
    <name evidence="1" type="ORF">AB5J52_35990</name>
</gene>
<protein>
    <recommendedName>
        <fullName evidence="2">FAD-binding domain-containing protein</fullName>
    </recommendedName>
</protein>
<reference evidence="1" key="1">
    <citation type="submission" date="2024-07" db="EMBL/GenBank/DDBJ databases">
        <authorList>
            <person name="Yu S.T."/>
        </authorList>
    </citation>
    <scope>NUCLEOTIDE SEQUENCE</scope>
    <source>
        <strain evidence="1">R39</strain>
    </source>
</reference>
<dbReference type="RefSeq" id="WP_369226207.1">
    <property type="nucleotide sequence ID" value="NZ_CP163441.1"/>
</dbReference>
<name>A0AB39R0K6_9ACTN</name>
<dbReference type="Gene3D" id="3.50.50.60">
    <property type="entry name" value="FAD/NAD(P)-binding domain"/>
    <property type="match status" value="1"/>
</dbReference>
<accession>A0AB39R0K6</accession>